<reference evidence="3" key="1">
    <citation type="journal article" date="2019" name="Nat. Commun.">
        <title>The genome of broomcorn millet.</title>
        <authorList>
            <person name="Zou C."/>
            <person name="Miki D."/>
            <person name="Li D."/>
            <person name="Tang Q."/>
            <person name="Xiao L."/>
            <person name="Rajput S."/>
            <person name="Deng P."/>
            <person name="Jia W."/>
            <person name="Huang R."/>
            <person name="Zhang M."/>
            <person name="Sun Y."/>
            <person name="Hu J."/>
            <person name="Fu X."/>
            <person name="Schnable P.S."/>
            <person name="Li F."/>
            <person name="Zhang H."/>
            <person name="Feng B."/>
            <person name="Zhu X."/>
            <person name="Liu R."/>
            <person name="Schnable J.C."/>
            <person name="Zhu J.-K."/>
            <person name="Zhang H."/>
        </authorList>
    </citation>
    <scope>NUCLEOTIDE SEQUENCE [LARGE SCALE GENOMIC DNA]</scope>
</reference>
<dbReference type="EMBL" id="PQIB02000009">
    <property type="protein sequence ID" value="RLN00403.1"/>
    <property type="molecule type" value="Genomic_DNA"/>
</dbReference>
<evidence type="ECO:0000313" key="2">
    <source>
        <dbReference type="EMBL" id="RLN00403.1"/>
    </source>
</evidence>
<evidence type="ECO:0000256" key="1">
    <source>
        <dbReference type="SAM" id="MobiDB-lite"/>
    </source>
</evidence>
<dbReference type="Proteomes" id="UP000275267">
    <property type="component" value="Unassembled WGS sequence"/>
</dbReference>
<name>A0A3L6RCM5_PANMI</name>
<comment type="caution">
    <text evidence="2">The sequence shown here is derived from an EMBL/GenBank/DDBJ whole genome shotgun (WGS) entry which is preliminary data.</text>
</comment>
<protein>
    <recommendedName>
        <fullName evidence="4">U1-type domain-containing protein</fullName>
    </recommendedName>
</protein>
<gene>
    <name evidence="2" type="ORF">C2845_PM06G31670</name>
</gene>
<proteinExistence type="predicted"/>
<dbReference type="OrthoDB" id="10406587at2759"/>
<evidence type="ECO:0000313" key="3">
    <source>
        <dbReference type="Proteomes" id="UP000275267"/>
    </source>
</evidence>
<accession>A0A3L6RCM5</accession>
<sequence length="80" mass="8902">MEAAVEPLRGLPESDHDQAFQPGRVTAAAGRTRRWRCRVCQVECGGRDVFRAHCGSDEHFDGLQVFGLRPEPFAGRLHLA</sequence>
<organism evidence="2 3">
    <name type="scientific">Panicum miliaceum</name>
    <name type="common">Proso millet</name>
    <name type="synonym">Broomcorn millet</name>
    <dbReference type="NCBI Taxonomy" id="4540"/>
    <lineage>
        <taxon>Eukaryota</taxon>
        <taxon>Viridiplantae</taxon>
        <taxon>Streptophyta</taxon>
        <taxon>Embryophyta</taxon>
        <taxon>Tracheophyta</taxon>
        <taxon>Spermatophyta</taxon>
        <taxon>Magnoliopsida</taxon>
        <taxon>Liliopsida</taxon>
        <taxon>Poales</taxon>
        <taxon>Poaceae</taxon>
        <taxon>PACMAD clade</taxon>
        <taxon>Panicoideae</taxon>
        <taxon>Panicodae</taxon>
        <taxon>Paniceae</taxon>
        <taxon>Panicinae</taxon>
        <taxon>Panicum</taxon>
        <taxon>Panicum sect. Panicum</taxon>
    </lineage>
</organism>
<evidence type="ECO:0008006" key="4">
    <source>
        <dbReference type="Google" id="ProtNLM"/>
    </source>
</evidence>
<keyword evidence="3" id="KW-1185">Reference proteome</keyword>
<dbReference type="AlphaFoldDB" id="A0A3L6RCM5"/>
<feature type="region of interest" description="Disordered" evidence="1">
    <location>
        <begin position="1"/>
        <end position="21"/>
    </location>
</feature>